<dbReference type="AlphaFoldDB" id="A0AB37UGZ8"/>
<dbReference type="EMBL" id="RSCK01000040">
    <property type="protein sequence ID" value="RUT10552.1"/>
    <property type="molecule type" value="Genomic_DNA"/>
</dbReference>
<evidence type="ECO:0000313" key="4">
    <source>
        <dbReference type="Proteomes" id="UP000282574"/>
    </source>
</evidence>
<accession>A0AB37UGZ8</accession>
<dbReference type="NCBIfam" id="TIGR01901">
    <property type="entry name" value="adhes_NPXG"/>
    <property type="match status" value="1"/>
</dbReference>
<proteinExistence type="predicted"/>
<feature type="region of interest" description="Disordered" evidence="1">
    <location>
        <begin position="764"/>
        <end position="790"/>
    </location>
</feature>
<evidence type="ECO:0000259" key="2">
    <source>
        <dbReference type="SMART" id="SM00912"/>
    </source>
</evidence>
<dbReference type="SMART" id="SM00912">
    <property type="entry name" value="Haemagg_act"/>
    <property type="match status" value="1"/>
</dbReference>
<gene>
    <name evidence="3" type="ORF">DSM107010_41190</name>
</gene>
<dbReference type="InterPro" id="IPR012334">
    <property type="entry name" value="Pectin_lyas_fold"/>
</dbReference>
<name>A0AB37UGZ8_9CYAN</name>
<dbReference type="InterPro" id="IPR008638">
    <property type="entry name" value="FhaB/CdiA-like_TPS"/>
</dbReference>
<keyword evidence="4" id="KW-1185">Reference proteome</keyword>
<organism evidence="3 4">
    <name type="scientific">Chroococcidiopsis cubana SAG 39.79</name>
    <dbReference type="NCBI Taxonomy" id="388085"/>
    <lineage>
        <taxon>Bacteria</taxon>
        <taxon>Bacillati</taxon>
        <taxon>Cyanobacteriota</taxon>
        <taxon>Cyanophyceae</taxon>
        <taxon>Chroococcidiopsidales</taxon>
        <taxon>Chroococcidiopsidaceae</taxon>
        <taxon>Chroococcidiopsis</taxon>
    </lineage>
</organism>
<sequence>MSKFLDVCIILSFPSISLSYLLAVLPTLAQVVPDNTLPINSIVRTEGENSSILGGTKAGNNLFHSFEQFSIPTGNTAYLNNALDIQNIFSRVTGSFISNIDGLIRANGTANLFLLNPNGIIFGPNAKLDLGGSFIGSTASRIEFADGVRFSATSPEAPPLLTVDVPVGLGFGSNPGRIVVQGKGHSLVPLFAPLKLGERSTGLRVELGKTLALVGGDLSLDGGIAAAEGGSVALGSVASGEVSLIQTSTGWSLDYQGVKNFKDIHLSRQALVDASGAGGGSIQLQGGRVTLADGSLVLIQNRGIQPAGNISVNATESLEESGTASNSSTPSSLFSETVGLGNGADISVSTKRLSLQGGGRIYTKTFTPAKAGNITVLASDSLQLNGFSPVNPLIMSAISTFALGTGNTGSVQISTGKLTALDGGYVSSTTYGSGTGGDVSIDASDSIQLIGANLKVFAPSVIGASTFSTGKAGNVTINTPSLEVLDGGRVNASTLASGAAGSVTINASNSVKVSGITPGSRNPSLIDSSANIVDEITRPFLGAPPVPSGTSGDVTIKTKRLNVSNSGQVSVRNDGLGNAGKLQIEASSIELDNQGGITAATASGEGGNIFLNSQNLQLRDGSSISATAGLERGGGNGGNITIDTDTLAALNGSSITANAFTGRGGNIRISTAGIFQSPDSIFDASSQFGVDGTVEVRNLGLEPDEALVPYNEVFIPFEQVIANSCFAPRNKKRVRLVVTGNGGFPAGPGDSVMPMPLFSAEGLDEELEPQSPPQDSPAPADDEWHLGDPVVEATGIIKTKDGRTLLGMVGSSLPNAEDAICQ</sequence>
<evidence type="ECO:0000256" key="1">
    <source>
        <dbReference type="SAM" id="MobiDB-lite"/>
    </source>
</evidence>
<dbReference type="InterPro" id="IPR011050">
    <property type="entry name" value="Pectin_lyase_fold/virulence"/>
</dbReference>
<dbReference type="Pfam" id="PF05860">
    <property type="entry name" value="TPS"/>
    <property type="match status" value="1"/>
</dbReference>
<feature type="domain" description="Filamentous haemagglutinin FhaB/tRNA nuclease CdiA-like TPS" evidence="2">
    <location>
        <begin position="34"/>
        <end position="145"/>
    </location>
</feature>
<reference evidence="3 4" key="1">
    <citation type="journal article" date="2019" name="Genome Biol. Evol.">
        <title>Day and night: Metabolic profiles and evolutionary relationships of six axenic non-marine cyanobacteria.</title>
        <authorList>
            <person name="Will S.E."/>
            <person name="Henke P."/>
            <person name="Boedeker C."/>
            <person name="Huang S."/>
            <person name="Brinkmann H."/>
            <person name="Rohde M."/>
            <person name="Jarek M."/>
            <person name="Friedl T."/>
            <person name="Seufert S."/>
            <person name="Schumacher M."/>
            <person name="Overmann J."/>
            <person name="Neumann-Schaal M."/>
            <person name="Petersen J."/>
        </authorList>
    </citation>
    <scope>NUCLEOTIDE SEQUENCE [LARGE SCALE GENOMIC DNA]</scope>
    <source>
        <strain evidence="3 4">SAG 39.79</strain>
    </source>
</reference>
<protein>
    <recommendedName>
        <fullName evidence="2">Filamentous haemagglutinin FhaB/tRNA nuclease CdiA-like TPS domain-containing protein</fullName>
    </recommendedName>
</protein>
<dbReference type="SUPFAM" id="SSF51126">
    <property type="entry name" value="Pectin lyase-like"/>
    <property type="match status" value="3"/>
</dbReference>
<comment type="caution">
    <text evidence="3">The sequence shown here is derived from an EMBL/GenBank/DDBJ whole genome shotgun (WGS) entry which is preliminary data.</text>
</comment>
<dbReference type="Gene3D" id="2.160.20.10">
    <property type="entry name" value="Single-stranded right-handed beta-helix, Pectin lyase-like"/>
    <property type="match status" value="3"/>
</dbReference>
<dbReference type="RefSeq" id="WP_127023875.1">
    <property type="nucleotide sequence ID" value="NZ_RSCK01000040.1"/>
</dbReference>
<dbReference type="Proteomes" id="UP000282574">
    <property type="component" value="Unassembled WGS sequence"/>
</dbReference>
<evidence type="ECO:0000313" key="3">
    <source>
        <dbReference type="EMBL" id="RUT10552.1"/>
    </source>
</evidence>